<evidence type="ECO:0000256" key="1">
    <source>
        <dbReference type="ARBA" id="ARBA00010641"/>
    </source>
</evidence>
<dbReference type="Gene3D" id="1.10.10.10">
    <property type="entry name" value="Winged helix-like DNA-binding domain superfamily/Winged helix DNA-binding domain"/>
    <property type="match status" value="1"/>
</dbReference>
<dbReference type="GO" id="GO:0003677">
    <property type="term" value="F:DNA binding"/>
    <property type="evidence" value="ECO:0007669"/>
    <property type="project" value="UniProtKB-KW"/>
</dbReference>
<comment type="caution">
    <text evidence="9">The sequence shown here is derived from an EMBL/GenBank/DDBJ whole genome shotgun (WGS) entry which is preliminary data.</text>
</comment>
<dbReference type="SUPFAM" id="SSF88946">
    <property type="entry name" value="Sigma2 domain of RNA polymerase sigma factors"/>
    <property type="match status" value="1"/>
</dbReference>
<dbReference type="Proteomes" id="UP000664398">
    <property type="component" value="Unassembled WGS sequence"/>
</dbReference>
<dbReference type="SUPFAM" id="SSF88659">
    <property type="entry name" value="Sigma3 and sigma4 domains of RNA polymerase sigma factors"/>
    <property type="match status" value="1"/>
</dbReference>
<gene>
    <name evidence="9" type="ORF">J4H91_05690</name>
</gene>
<keyword evidence="5" id="KW-0804">Transcription</keyword>
<dbReference type="InterPro" id="IPR014284">
    <property type="entry name" value="RNA_pol_sigma-70_dom"/>
</dbReference>
<dbReference type="InterPro" id="IPR036388">
    <property type="entry name" value="WH-like_DNA-bd_sf"/>
</dbReference>
<evidence type="ECO:0000256" key="6">
    <source>
        <dbReference type="SAM" id="MobiDB-lite"/>
    </source>
</evidence>
<dbReference type="PANTHER" id="PTHR43133">
    <property type="entry name" value="RNA POLYMERASE ECF-TYPE SIGMA FACTO"/>
    <property type="match status" value="1"/>
</dbReference>
<dbReference type="InterPro" id="IPR039425">
    <property type="entry name" value="RNA_pol_sigma-70-like"/>
</dbReference>
<name>A0A939LXM0_9MICO</name>
<keyword evidence="3" id="KW-0731">Sigma factor</keyword>
<dbReference type="AlphaFoldDB" id="A0A939LXM0"/>
<evidence type="ECO:0000313" key="10">
    <source>
        <dbReference type="Proteomes" id="UP000664398"/>
    </source>
</evidence>
<dbReference type="CDD" id="cd06171">
    <property type="entry name" value="Sigma70_r4"/>
    <property type="match status" value="1"/>
</dbReference>
<dbReference type="InterPro" id="IPR013249">
    <property type="entry name" value="RNA_pol_sigma70_r4_t2"/>
</dbReference>
<evidence type="ECO:0000259" key="8">
    <source>
        <dbReference type="Pfam" id="PF08281"/>
    </source>
</evidence>
<evidence type="ECO:0000256" key="4">
    <source>
        <dbReference type="ARBA" id="ARBA00023125"/>
    </source>
</evidence>
<evidence type="ECO:0000256" key="2">
    <source>
        <dbReference type="ARBA" id="ARBA00023015"/>
    </source>
</evidence>
<dbReference type="InterPro" id="IPR013324">
    <property type="entry name" value="RNA_pol_sigma_r3/r4-like"/>
</dbReference>
<dbReference type="Pfam" id="PF08281">
    <property type="entry name" value="Sigma70_r4_2"/>
    <property type="match status" value="1"/>
</dbReference>
<comment type="similarity">
    <text evidence="1">Belongs to the sigma-70 factor family. ECF subfamily.</text>
</comment>
<dbReference type="InterPro" id="IPR007627">
    <property type="entry name" value="RNA_pol_sigma70_r2"/>
</dbReference>
<accession>A0A939LXM0</accession>
<dbReference type="Gene3D" id="1.10.1740.10">
    <property type="match status" value="1"/>
</dbReference>
<keyword evidence="10" id="KW-1185">Reference proteome</keyword>
<evidence type="ECO:0000256" key="3">
    <source>
        <dbReference type="ARBA" id="ARBA00023082"/>
    </source>
</evidence>
<proteinExistence type="inferred from homology"/>
<evidence type="ECO:0000313" key="9">
    <source>
        <dbReference type="EMBL" id="MBO1804808.1"/>
    </source>
</evidence>
<dbReference type="RefSeq" id="WP_208045300.1">
    <property type="nucleotide sequence ID" value="NZ_JAGDYL010000007.1"/>
</dbReference>
<dbReference type="Pfam" id="PF04542">
    <property type="entry name" value="Sigma70_r2"/>
    <property type="match status" value="1"/>
</dbReference>
<feature type="domain" description="RNA polymerase sigma-70 region 2" evidence="7">
    <location>
        <begin position="24"/>
        <end position="85"/>
    </location>
</feature>
<feature type="domain" description="RNA polymerase sigma factor 70 region 4 type 2" evidence="8">
    <location>
        <begin position="121"/>
        <end position="170"/>
    </location>
</feature>
<reference evidence="9" key="1">
    <citation type="submission" date="2021-03" db="EMBL/GenBank/DDBJ databases">
        <title>Leucobacter chromiisoli sp. nov., isolated from chromium-containing soil of chemical plant.</title>
        <authorList>
            <person name="Xu Z."/>
        </authorList>
    </citation>
    <scope>NUCLEOTIDE SEQUENCE</scope>
    <source>
        <strain evidence="9">A2</strain>
    </source>
</reference>
<dbReference type="PANTHER" id="PTHR43133:SF8">
    <property type="entry name" value="RNA POLYMERASE SIGMA FACTOR HI_1459-RELATED"/>
    <property type="match status" value="1"/>
</dbReference>
<dbReference type="GO" id="GO:0006352">
    <property type="term" value="P:DNA-templated transcription initiation"/>
    <property type="evidence" value="ECO:0007669"/>
    <property type="project" value="InterPro"/>
</dbReference>
<feature type="region of interest" description="Disordered" evidence="6">
    <location>
        <begin position="248"/>
        <end position="324"/>
    </location>
</feature>
<dbReference type="NCBIfam" id="TIGR02937">
    <property type="entry name" value="sigma70-ECF"/>
    <property type="match status" value="1"/>
</dbReference>
<dbReference type="GO" id="GO:0016987">
    <property type="term" value="F:sigma factor activity"/>
    <property type="evidence" value="ECO:0007669"/>
    <property type="project" value="UniProtKB-KW"/>
</dbReference>
<dbReference type="InterPro" id="IPR013325">
    <property type="entry name" value="RNA_pol_sigma_r2"/>
</dbReference>
<protein>
    <submittedName>
        <fullName evidence="9">Sigma-70 family RNA polymerase sigma factor</fullName>
    </submittedName>
</protein>
<organism evidence="9 10">
    <name type="scientific">Leucobacter ruminantium</name>
    <dbReference type="NCBI Taxonomy" id="1289170"/>
    <lineage>
        <taxon>Bacteria</taxon>
        <taxon>Bacillati</taxon>
        <taxon>Actinomycetota</taxon>
        <taxon>Actinomycetes</taxon>
        <taxon>Micrococcales</taxon>
        <taxon>Microbacteriaceae</taxon>
        <taxon>Leucobacter</taxon>
    </lineage>
</organism>
<keyword evidence="4" id="KW-0238">DNA-binding</keyword>
<evidence type="ECO:0000256" key="5">
    <source>
        <dbReference type="ARBA" id="ARBA00023163"/>
    </source>
</evidence>
<sequence length="324" mass="34559">MNTSDRALIAAVRERHDRTAYGELYRRHLDAARAAAYRIAPRIDRDDIISEAFTRILQTIENGAGPREAFRPYLYQVIRNVSIDMSSVTAARNETSIDDVDLVHPRSLDDLADILADQSIVAEALTALPERWQAVLWYTEVEGFTPRETAELLGLSANNVSQIRHRARKRFRSIVDGGEGALGRAILVVVLGASTASCLFPLVDRGSSAAAATQGAGSVASHKTALLVGSAASLTAAVVLVALLSSDAPSSAPGPPTHSEAVAAAEGGRESRPDDREEEETESRNGDRGSSGHATTGESAIPVDPGPWETLPQEEPVVRGPSRP</sequence>
<evidence type="ECO:0000259" key="7">
    <source>
        <dbReference type="Pfam" id="PF04542"/>
    </source>
</evidence>
<keyword evidence="2" id="KW-0805">Transcription regulation</keyword>
<dbReference type="EMBL" id="JAGDYL010000007">
    <property type="protein sequence ID" value="MBO1804808.1"/>
    <property type="molecule type" value="Genomic_DNA"/>
</dbReference>